<dbReference type="PROSITE" id="PS51352">
    <property type="entry name" value="THIOREDOXIN_2"/>
    <property type="match status" value="1"/>
</dbReference>
<dbReference type="InterPro" id="IPR036249">
    <property type="entry name" value="Thioredoxin-like_sf"/>
</dbReference>
<dbReference type="PANTHER" id="PTHR42852:SF17">
    <property type="entry name" value="THIOREDOXIN-LIKE PROTEIN HI_1115"/>
    <property type="match status" value="1"/>
</dbReference>
<reference evidence="5" key="1">
    <citation type="submission" date="2020-09" db="EMBL/GenBank/DDBJ databases">
        <title>Nocardioides sp. strain MJB4 16S ribosomal RNA gene Genome sequencing and assembly.</title>
        <authorList>
            <person name="Kim I."/>
        </authorList>
    </citation>
    <scope>NUCLEOTIDE SEQUENCE</scope>
    <source>
        <strain evidence="5">MJB4</strain>
    </source>
</reference>
<evidence type="ECO:0000256" key="1">
    <source>
        <dbReference type="ARBA" id="ARBA00004196"/>
    </source>
</evidence>
<name>A0A927Q3A8_9ACTN</name>
<dbReference type="InterPro" id="IPR017937">
    <property type="entry name" value="Thioredoxin_CS"/>
</dbReference>
<dbReference type="Proteomes" id="UP000616839">
    <property type="component" value="Unassembled WGS sequence"/>
</dbReference>
<dbReference type="RefSeq" id="WP_192143722.1">
    <property type="nucleotide sequence ID" value="NZ_JACYXZ010000003.1"/>
</dbReference>
<dbReference type="PROSITE" id="PS51257">
    <property type="entry name" value="PROKAR_LIPOPROTEIN"/>
    <property type="match status" value="1"/>
</dbReference>
<protein>
    <submittedName>
        <fullName evidence="5">Redoxin family protein</fullName>
    </submittedName>
</protein>
<dbReference type="GO" id="GO:0017004">
    <property type="term" value="P:cytochrome complex assembly"/>
    <property type="evidence" value="ECO:0007669"/>
    <property type="project" value="UniProtKB-KW"/>
</dbReference>
<accession>A0A927Q3A8</accession>
<dbReference type="PANTHER" id="PTHR42852">
    <property type="entry name" value="THIOL:DISULFIDE INTERCHANGE PROTEIN DSBE"/>
    <property type="match status" value="1"/>
</dbReference>
<dbReference type="InterPro" id="IPR013740">
    <property type="entry name" value="Redoxin"/>
</dbReference>
<feature type="signal peptide" evidence="3">
    <location>
        <begin position="1"/>
        <end position="27"/>
    </location>
</feature>
<keyword evidence="2" id="KW-0201">Cytochrome c-type biogenesis</keyword>
<feature type="chain" id="PRO_5038644337" evidence="3">
    <location>
        <begin position="28"/>
        <end position="178"/>
    </location>
</feature>
<dbReference type="SUPFAM" id="SSF52833">
    <property type="entry name" value="Thioredoxin-like"/>
    <property type="match status" value="1"/>
</dbReference>
<dbReference type="GO" id="GO:0030313">
    <property type="term" value="C:cell envelope"/>
    <property type="evidence" value="ECO:0007669"/>
    <property type="project" value="UniProtKB-SubCell"/>
</dbReference>
<evidence type="ECO:0000313" key="5">
    <source>
        <dbReference type="EMBL" id="MBD8870421.1"/>
    </source>
</evidence>
<dbReference type="InterPro" id="IPR050553">
    <property type="entry name" value="Thioredoxin_ResA/DsbE_sf"/>
</dbReference>
<dbReference type="InterPro" id="IPR013766">
    <property type="entry name" value="Thioredoxin_domain"/>
</dbReference>
<dbReference type="Gene3D" id="3.40.30.10">
    <property type="entry name" value="Glutaredoxin"/>
    <property type="match status" value="1"/>
</dbReference>
<comment type="caution">
    <text evidence="5">The sequence shown here is derived from an EMBL/GenBank/DDBJ whole genome shotgun (WGS) entry which is preliminary data.</text>
</comment>
<evidence type="ECO:0000256" key="2">
    <source>
        <dbReference type="ARBA" id="ARBA00022748"/>
    </source>
</evidence>
<dbReference type="GO" id="GO:0016491">
    <property type="term" value="F:oxidoreductase activity"/>
    <property type="evidence" value="ECO:0007669"/>
    <property type="project" value="InterPro"/>
</dbReference>
<evidence type="ECO:0000259" key="4">
    <source>
        <dbReference type="PROSITE" id="PS51352"/>
    </source>
</evidence>
<dbReference type="AlphaFoldDB" id="A0A927Q3A8"/>
<sequence length="178" mass="18304">MRSPASPLAGPAAILLLVLTACGTATGTDSATDSTTAGSEVVERGPARDLDFASQTVAGESFDGTTLAGKPAVLWFWAPWCPTCRAQIEGVGTLAERHEGEVNVVGVGALDDPEAIAGFADEVAEEVTVLTDQKGAVWRHFGVTAQSTYLVLDEDGAEVASGFLDDARLAELVDGLVG</sequence>
<keyword evidence="3" id="KW-0732">Signal</keyword>
<proteinExistence type="predicted"/>
<dbReference type="Pfam" id="PF08534">
    <property type="entry name" value="Redoxin"/>
    <property type="match status" value="1"/>
</dbReference>
<keyword evidence="6" id="KW-1185">Reference proteome</keyword>
<evidence type="ECO:0000256" key="3">
    <source>
        <dbReference type="SAM" id="SignalP"/>
    </source>
</evidence>
<feature type="domain" description="Thioredoxin" evidence="4">
    <location>
        <begin position="41"/>
        <end position="178"/>
    </location>
</feature>
<organism evidence="5 6">
    <name type="scientific">Nocardioides donggukensis</name>
    <dbReference type="NCBI Taxonomy" id="2774019"/>
    <lineage>
        <taxon>Bacteria</taxon>
        <taxon>Bacillati</taxon>
        <taxon>Actinomycetota</taxon>
        <taxon>Actinomycetes</taxon>
        <taxon>Propionibacteriales</taxon>
        <taxon>Nocardioidaceae</taxon>
        <taxon>Nocardioides</taxon>
    </lineage>
</organism>
<dbReference type="EMBL" id="JACYXZ010000003">
    <property type="protein sequence ID" value="MBD8870421.1"/>
    <property type="molecule type" value="Genomic_DNA"/>
</dbReference>
<gene>
    <name evidence="5" type="ORF">IE331_12360</name>
</gene>
<comment type="subcellular location">
    <subcellularLocation>
        <location evidence="1">Cell envelope</location>
    </subcellularLocation>
</comment>
<evidence type="ECO:0000313" key="6">
    <source>
        <dbReference type="Proteomes" id="UP000616839"/>
    </source>
</evidence>
<dbReference type="PROSITE" id="PS00194">
    <property type="entry name" value="THIOREDOXIN_1"/>
    <property type="match status" value="1"/>
</dbReference>